<reference evidence="3" key="1">
    <citation type="submission" date="2019-06" db="EMBL/GenBank/DDBJ databases">
        <title>Alistipes onderdonkii subsp. vulgaris subsp. nov., Alistipes dispar sp. nov. and Alistipes communis sp. nov., isolated from human faeces, and creation of Alistipes onderdonkii subsp. onderdonkii subsp. nov.</title>
        <authorList>
            <person name="Sakamoto M."/>
            <person name="Ikeyama N."/>
            <person name="Ogata Y."/>
            <person name="Suda W."/>
            <person name="Iino T."/>
            <person name="Hattori M."/>
            <person name="Ohkuma M."/>
        </authorList>
    </citation>
    <scope>NUCLEOTIDE SEQUENCE [LARGE SCALE GENOMIC DNA]</scope>
    <source>
        <strain evidence="3">5CBH24</strain>
    </source>
</reference>
<feature type="region of interest" description="Disordered" evidence="1">
    <location>
        <begin position="16"/>
        <end position="40"/>
    </location>
</feature>
<dbReference type="Proteomes" id="UP000318946">
    <property type="component" value="Chromosome"/>
</dbReference>
<dbReference type="InterPro" id="IPR025347">
    <property type="entry name" value="DUF4251"/>
</dbReference>
<evidence type="ECO:0000313" key="3">
    <source>
        <dbReference type="Proteomes" id="UP000318946"/>
    </source>
</evidence>
<organism evidence="2 3">
    <name type="scientific">Alistipes communis</name>
    <dbReference type="NCBI Taxonomy" id="2585118"/>
    <lineage>
        <taxon>Bacteria</taxon>
        <taxon>Pseudomonadati</taxon>
        <taxon>Bacteroidota</taxon>
        <taxon>Bacteroidia</taxon>
        <taxon>Bacteroidales</taxon>
        <taxon>Rikenellaceae</taxon>
        <taxon>Alistipes</taxon>
    </lineage>
</organism>
<dbReference type="EMBL" id="AP019735">
    <property type="protein sequence ID" value="BBL04814.1"/>
    <property type="molecule type" value="Genomic_DNA"/>
</dbReference>
<accession>A0A3D3YRZ0</accession>
<dbReference type="KEGG" id="acou:A5CBH24_21270"/>
<dbReference type="OrthoDB" id="1003652at2"/>
<dbReference type="AlphaFoldDB" id="A0A3D3YRZ0"/>
<protein>
    <submittedName>
        <fullName evidence="2">Uncharacterized protein</fullName>
    </submittedName>
</protein>
<proteinExistence type="predicted"/>
<dbReference type="Gene3D" id="2.40.128.410">
    <property type="match status" value="1"/>
</dbReference>
<dbReference type="Pfam" id="PF14059">
    <property type="entry name" value="DUF4251"/>
    <property type="match status" value="1"/>
</dbReference>
<sequence length="184" mass="20848">MAAAAVVVSAVAVTAQQQSKSQRAQTKSQRTEVREQRHEERVKRRAERLAAFEKHMDSIILSRNFQFNPSSMQRQPAGPVRQLINPNFTVGFWDGTVDVCLPYIKGYVPPYYYTVLNYVLPSVEGYRAEQTNEGWIVTFSTTLFSANDYTFTFDIYSSSGGANLTISSVWYNPVQYSGTITQVY</sequence>
<keyword evidence="3" id="KW-1185">Reference proteome</keyword>
<accession>A0A4Y1XLP1</accession>
<gene>
    <name evidence="2" type="ORF">A5CBH24_21270</name>
</gene>
<evidence type="ECO:0000256" key="1">
    <source>
        <dbReference type="SAM" id="MobiDB-lite"/>
    </source>
</evidence>
<dbReference type="RefSeq" id="WP_081584284.1">
    <property type="nucleotide sequence ID" value="NZ_CAKWFX010000015.1"/>
</dbReference>
<feature type="compositionally biased region" description="Basic and acidic residues" evidence="1">
    <location>
        <begin position="29"/>
        <end position="40"/>
    </location>
</feature>
<evidence type="ECO:0000313" key="2">
    <source>
        <dbReference type="EMBL" id="BBL04814.1"/>
    </source>
</evidence>
<accession>A0A4Y1WWI8</accession>
<name>A0A3D3YRZ0_9BACT</name>